<evidence type="ECO:0000259" key="6">
    <source>
        <dbReference type="Pfam" id="PF00881"/>
    </source>
</evidence>
<keyword evidence="2 5" id="KW-0285">Flavoprotein</keyword>
<keyword evidence="3 5" id="KW-0288">FMN</keyword>
<reference evidence="7 8" key="1">
    <citation type="submission" date="2014-07" db="EMBL/GenBank/DDBJ databases">
        <title>Whole Genome Sequence of the Amycolatopsis methanolica 239.</title>
        <authorList>
            <person name="Tang B."/>
        </authorList>
    </citation>
    <scope>NUCLEOTIDE SEQUENCE [LARGE SCALE GENOMIC DNA]</scope>
    <source>
        <strain evidence="7 8">239</strain>
    </source>
</reference>
<organism evidence="7 8">
    <name type="scientific">Amycolatopsis methanolica 239</name>
    <dbReference type="NCBI Taxonomy" id="1068978"/>
    <lineage>
        <taxon>Bacteria</taxon>
        <taxon>Bacillati</taxon>
        <taxon>Actinomycetota</taxon>
        <taxon>Actinomycetes</taxon>
        <taxon>Pseudonocardiales</taxon>
        <taxon>Pseudonocardiaceae</taxon>
        <taxon>Amycolatopsis</taxon>
        <taxon>Amycolatopsis methanolica group</taxon>
    </lineage>
</organism>
<dbReference type="PANTHER" id="PTHR43425">
    <property type="entry name" value="OXYGEN-INSENSITIVE NADPH NITROREDUCTASE"/>
    <property type="match status" value="1"/>
</dbReference>
<evidence type="ECO:0000256" key="5">
    <source>
        <dbReference type="PIRNR" id="PIRNR005426"/>
    </source>
</evidence>
<proteinExistence type="inferred from homology"/>
<evidence type="ECO:0000256" key="3">
    <source>
        <dbReference type="ARBA" id="ARBA00022643"/>
    </source>
</evidence>
<evidence type="ECO:0000256" key="1">
    <source>
        <dbReference type="ARBA" id="ARBA00008366"/>
    </source>
</evidence>
<dbReference type="Proteomes" id="UP000062973">
    <property type="component" value="Chromosome"/>
</dbReference>
<protein>
    <submittedName>
        <fullName evidence="7">Nitroreductase</fullName>
    </submittedName>
</protein>
<dbReference type="OrthoDB" id="3181400at2"/>
<dbReference type="InterPro" id="IPR016446">
    <property type="entry name" value="Flavin_OxRdtase_Frp"/>
</dbReference>
<dbReference type="InterPro" id="IPR000415">
    <property type="entry name" value="Nitroreductase-like"/>
</dbReference>
<dbReference type="eggNOG" id="COG0778">
    <property type="taxonomic scope" value="Bacteria"/>
</dbReference>
<dbReference type="AlphaFoldDB" id="A0A076N226"/>
<keyword evidence="4 5" id="KW-0560">Oxidoreductase</keyword>
<dbReference type="EMBL" id="CP009110">
    <property type="protein sequence ID" value="AIJ24017.1"/>
    <property type="molecule type" value="Genomic_DNA"/>
</dbReference>
<dbReference type="PATRIC" id="fig|1068978.7.peg.4206"/>
<dbReference type="HOGENOM" id="CLU_070764_0_0_11"/>
<dbReference type="InterPro" id="IPR029479">
    <property type="entry name" value="Nitroreductase"/>
</dbReference>
<evidence type="ECO:0000256" key="4">
    <source>
        <dbReference type="ARBA" id="ARBA00023002"/>
    </source>
</evidence>
<evidence type="ECO:0000256" key="2">
    <source>
        <dbReference type="ARBA" id="ARBA00022630"/>
    </source>
</evidence>
<feature type="domain" description="Nitroreductase" evidence="6">
    <location>
        <begin position="33"/>
        <end position="186"/>
    </location>
</feature>
<evidence type="ECO:0000313" key="8">
    <source>
        <dbReference type="Proteomes" id="UP000062973"/>
    </source>
</evidence>
<keyword evidence="8" id="KW-1185">Reference proteome</keyword>
<dbReference type="Pfam" id="PF00881">
    <property type="entry name" value="Nitroreductase"/>
    <property type="match status" value="1"/>
</dbReference>
<dbReference type="GO" id="GO:0016491">
    <property type="term" value="F:oxidoreductase activity"/>
    <property type="evidence" value="ECO:0007669"/>
    <property type="project" value="UniProtKB-UniRule"/>
</dbReference>
<dbReference type="RefSeq" id="WP_017982857.1">
    <property type="nucleotide sequence ID" value="NZ_AQUL01000001.1"/>
</dbReference>
<name>A0A076N226_AMYME</name>
<dbReference type="STRING" id="1068978.AMETH_3925"/>
<keyword evidence="5" id="KW-0521">NADP</keyword>
<accession>A0A076N226</accession>
<sequence>MTVEDPYRARYGPGAPTDLPDRWSDLVAAQLAHRSVRAYLPDPVSDATLTTLIAAAQSAPSSSNLQLWSVVAVRDPRRRARLAEVAGGQWHITEAPLLLVWLADLARARRIAAEAGASGEGADYLESALVAVIDAALAAQNAALAAESLGLGTVFAGALRNDPLAVSRELGLPAHVFPVFGLVVGHADPARPTGVKPRLAQRVVLHHERYDDSTQADGIGDYEKLLADFYTEAGLEPSWVRRVAERFGSVAGLRGRDRLREAFRRQGFQLR</sequence>
<dbReference type="SUPFAM" id="SSF55469">
    <property type="entry name" value="FMN-dependent nitroreductase-like"/>
    <property type="match status" value="1"/>
</dbReference>
<dbReference type="PIRSF" id="PIRSF005426">
    <property type="entry name" value="Frp"/>
    <property type="match status" value="1"/>
</dbReference>
<dbReference type="PANTHER" id="PTHR43425:SF2">
    <property type="entry name" value="OXYGEN-INSENSITIVE NADPH NITROREDUCTASE"/>
    <property type="match status" value="1"/>
</dbReference>
<gene>
    <name evidence="7" type="ORF">AMETH_3925</name>
</gene>
<evidence type="ECO:0000313" key="7">
    <source>
        <dbReference type="EMBL" id="AIJ24017.1"/>
    </source>
</evidence>
<comment type="similarity">
    <text evidence="1 5">Belongs to the flavin oxidoreductase frp family.</text>
</comment>
<dbReference type="Gene3D" id="3.40.109.10">
    <property type="entry name" value="NADH Oxidase"/>
    <property type="match status" value="1"/>
</dbReference>
<dbReference type="KEGG" id="amq:AMETH_3925"/>